<dbReference type="AlphaFoldDB" id="A0A8T0PT60"/>
<dbReference type="Proteomes" id="UP000823388">
    <property type="component" value="Chromosome 8K"/>
</dbReference>
<evidence type="ECO:0000256" key="1">
    <source>
        <dbReference type="SAM" id="MobiDB-lite"/>
    </source>
</evidence>
<gene>
    <name evidence="2" type="ORF">PVAP13_8KG318300</name>
</gene>
<sequence>MKNILVRKQESRPFPRAESPHGNRPWAIWKPTRRCLTLPIPGTGRHFLIVSDASEAAASPPPPPPRPGAATPPSLHPRRWLLLRHPSAARPPRRCNRSASSWICSSASSSASGRRRSAPPPPRPGYAAPSYRCVVRLPQLPVPHLPVQDPAPRYSPSSPPSPVRLMVAEPWCTIPPAAAPGSGCAVATHCTVKWLVIFGHNLQSNLIFVI</sequence>
<evidence type="ECO:0000313" key="2">
    <source>
        <dbReference type="EMBL" id="KAG2563522.1"/>
    </source>
</evidence>
<proteinExistence type="predicted"/>
<organism evidence="2 3">
    <name type="scientific">Panicum virgatum</name>
    <name type="common">Blackwell switchgrass</name>
    <dbReference type="NCBI Taxonomy" id="38727"/>
    <lineage>
        <taxon>Eukaryota</taxon>
        <taxon>Viridiplantae</taxon>
        <taxon>Streptophyta</taxon>
        <taxon>Embryophyta</taxon>
        <taxon>Tracheophyta</taxon>
        <taxon>Spermatophyta</taxon>
        <taxon>Magnoliopsida</taxon>
        <taxon>Liliopsida</taxon>
        <taxon>Poales</taxon>
        <taxon>Poaceae</taxon>
        <taxon>PACMAD clade</taxon>
        <taxon>Panicoideae</taxon>
        <taxon>Panicodae</taxon>
        <taxon>Paniceae</taxon>
        <taxon>Panicinae</taxon>
        <taxon>Panicum</taxon>
        <taxon>Panicum sect. Hiantes</taxon>
    </lineage>
</organism>
<accession>A0A8T0PT60</accession>
<feature type="region of interest" description="Disordered" evidence="1">
    <location>
        <begin position="1"/>
        <end position="26"/>
    </location>
</feature>
<comment type="caution">
    <text evidence="2">The sequence shown here is derived from an EMBL/GenBank/DDBJ whole genome shotgun (WGS) entry which is preliminary data.</text>
</comment>
<feature type="region of interest" description="Disordered" evidence="1">
    <location>
        <begin position="54"/>
        <end position="75"/>
    </location>
</feature>
<feature type="compositionally biased region" description="Basic and acidic residues" evidence="1">
    <location>
        <begin position="7"/>
        <end position="21"/>
    </location>
</feature>
<protein>
    <submittedName>
        <fullName evidence="2">Uncharacterized protein</fullName>
    </submittedName>
</protein>
<dbReference type="EMBL" id="CM029051">
    <property type="protein sequence ID" value="KAG2563522.1"/>
    <property type="molecule type" value="Genomic_DNA"/>
</dbReference>
<evidence type="ECO:0000313" key="3">
    <source>
        <dbReference type="Proteomes" id="UP000823388"/>
    </source>
</evidence>
<reference evidence="2" key="1">
    <citation type="submission" date="2020-05" db="EMBL/GenBank/DDBJ databases">
        <title>WGS assembly of Panicum virgatum.</title>
        <authorList>
            <person name="Lovell J.T."/>
            <person name="Jenkins J."/>
            <person name="Shu S."/>
            <person name="Juenger T.E."/>
            <person name="Schmutz J."/>
        </authorList>
    </citation>
    <scope>NUCLEOTIDE SEQUENCE</scope>
    <source>
        <strain evidence="2">AP13</strain>
    </source>
</reference>
<name>A0A8T0PT60_PANVG</name>
<keyword evidence="3" id="KW-1185">Reference proteome</keyword>